<organism evidence="3 4">
    <name type="scientific">Ectothiorhodosinus mongolicus</name>
    <dbReference type="NCBI Taxonomy" id="233100"/>
    <lineage>
        <taxon>Bacteria</taxon>
        <taxon>Pseudomonadati</taxon>
        <taxon>Pseudomonadota</taxon>
        <taxon>Gammaproteobacteria</taxon>
        <taxon>Chromatiales</taxon>
        <taxon>Ectothiorhodospiraceae</taxon>
        <taxon>Ectothiorhodosinus</taxon>
    </lineage>
</organism>
<evidence type="ECO:0000259" key="2">
    <source>
        <dbReference type="Pfam" id="PF07696"/>
    </source>
</evidence>
<feature type="transmembrane region" description="Helical" evidence="1">
    <location>
        <begin position="208"/>
        <end position="227"/>
    </location>
</feature>
<keyword evidence="1" id="KW-1133">Transmembrane helix</keyword>
<dbReference type="STRING" id="233100.SAMN05216526_1881"/>
<dbReference type="Gene3D" id="2.60.40.2380">
    <property type="match status" value="1"/>
</dbReference>
<accession>A0A1R3W726</accession>
<reference evidence="3 4" key="1">
    <citation type="submission" date="2017-01" db="EMBL/GenBank/DDBJ databases">
        <authorList>
            <person name="Mah S.A."/>
            <person name="Swanson W.J."/>
            <person name="Moy G.W."/>
            <person name="Vacquier V.D."/>
        </authorList>
    </citation>
    <scope>NUCLEOTIDE SEQUENCE [LARGE SCALE GENOMIC DNA]</scope>
    <source>
        <strain evidence="3 4">M9</strain>
    </source>
</reference>
<proteinExistence type="predicted"/>
<sequence>MTRGYQSSPHWVRLSIDPSLATTSQPHILRIQPQYLDYITLFDPLEPSQHVRQTGGMTRLSVDEYQSLNFNFVIPVGDQPRYLYLKIETRSTTLLAAQVLPPSQVLRQDRLYEVFASLLLGVLFLIVIWALFQWLLEPSLLMASFLVKQLAVMSHAAGYMGYWRLWLSDYLPPALLNELFSLNIFIMTAAAIWFVYQFLKEYDPQPWAIRLFAGCLLFFPVQVILQWSGYTQMALETVALLSLFMPMLGLYLAATARVWKTSSEEDLPVLSRNQLTLLFLLLAIVLWIYVLPVLGLIRVEPLTLYGIMLYNLVTSLMMMAALQLRARHRSRQQAKIQERLLMVEREVRIERERREEQKRFMDMLTHELKNPLSTIRLVTYGETEYASKVSAAIADMQSIIDRCAQLGQIEAEYVIPRTDTIDLKEIVRNCQERL</sequence>
<keyword evidence="1" id="KW-0812">Transmembrane</keyword>
<dbReference type="Proteomes" id="UP000223759">
    <property type="component" value="Unassembled WGS sequence"/>
</dbReference>
<keyword evidence="1" id="KW-0472">Membrane</keyword>
<dbReference type="GO" id="GO:0000155">
    <property type="term" value="F:phosphorelay sensor kinase activity"/>
    <property type="evidence" value="ECO:0007669"/>
    <property type="project" value="InterPro"/>
</dbReference>
<dbReference type="Pfam" id="PF07696">
    <property type="entry name" value="7TMR-DISMED2"/>
    <property type="match status" value="1"/>
</dbReference>
<keyword evidence="4" id="KW-1185">Reference proteome</keyword>
<feature type="transmembrane region" description="Helical" evidence="1">
    <location>
        <begin position="275"/>
        <end position="297"/>
    </location>
</feature>
<name>A0A1R3W726_9GAMM</name>
<dbReference type="EMBL" id="FTPK01000004">
    <property type="protein sequence ID" value="SIT73676.1"/>
    <property type="molecule type" value="Genomic_DNA"/>
</dbReference>
<feature type="transmembrane region" description="Helical" evidence="1">
    <location>
        <begin position="114"/>
        <end position="136"/>
    </location>
</feature>
<dbReference type="InterPro" id="IPR011622">
    <property type="entry name" value="7TMR_DISM_rcpt_extracell_dom2"/>
</dbReference>
<protein>
    <submittedName>
        <fullName evidence="3">7TMR-DISM extracellular 2</fullName>
    </submittedName>
</protein>
<dbReference type="Gene3D" id="1.10.287.130">
    <property type="match status" value="1"/>
</dbReference>
<dbReference type="OrthoDB" id="9121563at2"/>
<feature type="transmembrane region" description="Helical" evidence="1">
    <location>
        <begin position="233"/>
        <end position="254"/>
    </location>
</feature>
<feature type="transmembrane region" description="Helical" evidence="1">
    <location>
        <begin position="303"/>
        <end position="322"/>
    </location>
</feature>
<evidence type="ECO:0000313" key="3">
    <source>
        <dbReference type="EMBL" id="SIT73676.1"/>
    </source>
</evidence>
<feature type="domain" description="7TM-DISM receptor extracellular" evidence="2">
    <location>
        <begin position="3"/>
        <end position="97"/>
    </location>
</feature>
<evidence type="ECO:0000313" key="4">
    <source>
        <dbReference type="Proteomes" id="UP000223759"/>
    </source>
</evidence>
<feature type="transmembrane region" description="Helical" evidence="1">
    <location>
        <begin position="174"/>
        <end position="196"/>
    </location>
</feature>
<dbReference type="AlphaFoldDB" id="A0A1R3W726"/>
<evidence type="ECO:0000256" key="1">
    <source>
        <dbReference type="SAM" id="Phobius"/>
    </source>
</evidence>
<gene>
    <name evidence="3" type="ORF">SAMN05216526_1881</name>
</gene>
<dbReference type="SUPFAM" id="SSF47384">
    <property type="entry name" value="Homodimeric domain of signal transducing histidine kinase"/>
    <property type="match status" value="1"/>
</dbReference>
<dbReference type="InterPro" id="IPR036097">
    <property type="entry name" value="HisK_dim/P_sf"/>
</dbReference>